<dbReference type="GO" id="GO:0022857">
    <property type="term" value="F:transmembrane transporter activity"/>
    <property type="evidence" value="ECO:0007669"/>
    <property type="project" value="InterPro"/>
</dbReference>
<evidence type="ECO:0000256" key="4">
    <source>
        <dbReference type="ARBA" id="ARBA00022692"/>
    </source>
</evidence>
<reference evidence="9 10" key="1">
    <citation type="journal article" date="2017" name="Antonie Van Leeuwenhoek">
        <title>Phylogenomic resolution of the bacterial genus Pantoea and its relationship with Erwinia and Tatumella.</title>
        <authorList>
            <person name="Palmer M."/>
            <person name="Steenkamp E.T."/>
            <person name="Coetzee M.P."/>
            <person name="Chan W.Y."/>
            <person name="van Zyl E."/>
            <person name="De Maayer P."/>
            <person name="Coutinho T.A."/>
            <person name="Blom J."/>
            <person name="Smits T.H."/>
            <person name="Duffy B."/>
            <person name="Venter S.N."/>
        </authorList>
    </citation>
    <scope>NUCLEOTIDE SEQUENCE [LARGE SCALE GENOMIC DNA]</scope>
    <source>
        <strain evidence="9 10">LMG 26275</strain>
    </source>
</reference>
<evidence type="ECO:0000313" key="9">
    <source>
        <dbReference type="EMBL" id="ORM68790.1"/>
    </source>
</evidence>
<dbReference type="InterPro" id="IPR005829">
    <property type="entry name" value="Sugar_transporter_CS"/>
</dbReference>
<dbReference type="PROSITE" id="PS00217">
    <property type="entry name" value="SUGAR_TRANSPORT_2"/>
    <property type="match status" value="1"/>
</dbReference>
<evidence type="ECO:0000256" key="6">
    <source>
        <dbReference type="ARBA" id="ARBA00023136"/>
    </source>
</evidence>
<sequence length="443" mass="47918">MNNNNISIEDVPLNNFHQLMSLRAGGGWILDGYVLSIIGVAIVQFSQHLQLDTFWQGMVAASAMLGTFCSGFLGGWLTDIVGRRRLFFVGPILFILGSVGTFWAESAMMLFLLRFLVGVGVGLEYPVAGSLLTEFLPQKHRGKRLAGLTILWFAGAALAYIVGNVILSIGGDAAWRLVLASPAVLGVLLFVLRLGTPESPRWLISKGRFTEAEQIIKKVYGPEFSLKNVPAESAEAKVSLKDLVRSGYGKRMLFVSVFWSAAVVPMFAVYSFAPVVLKALNLDGEWASLGSIAITLLFVVGCIGATRLIDSMGRRRLIIHSFLWSSLALLALGMFSHGSEMLVLVMFGAYAVFIGGAQVLELVYPNELFPTEVRAFAVGMGSSMSRIGSAAGTWLVPISLQSLGIEYTMYAAAIVSFIGLLVSVWLAPETRNMTLDQAASLAR</sequence>
<dbReference type="Pfam" id="PF00083">
    <property type="entry name" value="Sugar_tr"/>
    <property type="match status" value="1"/>
</dbReference>
<evidence type="ECO:0000256" key="1">
    <source>
        <dbReference type="ARBA" id="ARBA00004127"/>
    </source>
</evidence>
<keyword evidence="3" id="KW-0813">Transport</keyword>
<comment type="subcellular location">
    <subcellularLocation>
        <location evidence="1">Endomembrane system</location>
        <topology evidence="1">Multi-pass membrane protein</topology>
    </subcellularLocation>
</comment>
<dbReference type="OrthoDB" id="3252866at2"/>
<keyword evidence="5 7" id="KW-1133">Transmembrane helix</keyword>
<feature type="transmembrane region" description="Helical" evidence="7">
    <location>
        <begin position="407"/>
        <end position="427"/>
    </location>
</feature>
<evidence type="ECO:0000256" key="5">
    <source>
        <dbReference type="ARBA" id="ARBA00022989"/>
    </source>
</evidence>
<feature type="transmembrane region" description="Helical" evidence="7">
    <location>
        <begin position="317"/>
        <end position="335"/>
    </location>
</feature>
<organism evidence="9 10">
    <name type="scientific">Pantoea rwandensis</name>
    <dbReference type="NCBI Taxonomy" id="1076550"/>
    <lineage>
        <taxon>Bacteria</taxon>
        <taxon>Pseudomonadati</taxon>
        <taxon>Pseudomonadota</taxon>
        <taxon>Gammaproteobacteria</taxon>
        <taxon>Enterobacterales</taxon>
        <taxon>Erwiniaceae</taxon>
        <taxon>Pantoea</taxon>
    </lineage>
</organism>
<evidence type="ECO:0000256" key="7">
    <source>
        <dbReference type="SAM" id="Phobius"/>
    </source>
</evidence>
<feature type="transmembrane region" description="Helical" evidence="7">
    <location>
        <begin position="173"/>
        <end position="192"/>
    </location>
</feature>
<evidence type="ECO:0000256" key="2">
    <source>
        <dbReference type="ARBA" id="ARBA00010992"/>
    </source>
</evidence>
<dbReference type="PANTHER" id="PTHR23511">
    <property type="entry name" value="SYNAPTIC VESICLE GLYCOPROTEIN 2"/>
    <property type="match status" value="1"/>
</dbReference>
<name>A0A1X1CWS6_9GAMM</name>
<dbReference type="PANTHER" id="PTHR23511:SF34">
    <property type="entry name" value="SYNAPTIC VESICLE GLYCOPROTEIN 2"/>
    <property type="match status" value="1"/>
</dbReference>
<dbReference type="InterPro" id="IPR005828">
    <property type="entry name" value="MFS_sugar_transport-like"/>
</dbReference>
<accession>A0A1X1CWS6</accession>
<evidence type="ECO:0000313" key="10">
    <source>
        <dbReference type="Proteomes" id="UP000193558"/>
    </source>
</evidence>
<dbReference type="PROSITE" id="PS50850">
    <property type="entry name" value="MFS"/>
    <property type="match status" value="1"/>
</dbReference>
<dbReference type="EMBL" id="MLFR01000013">
    <property type="protein sequence ID" value="ORM68790.1"/>
    <property type="molecule type" value="Genomic_DNA"/>
</dbReference>
<evidence type="ECO:0000259" key="8">
    <source>
        <dbReference type="PROSITE" id="PS50850"/>
    </source>
</evidence>
<comment type="caution">
    <text evidence="9">The sequence shown here is derived from an EMBL/GenBank/DDBJ whole genome shotgun (WGS) entry which is preliminary data.</text>
</comment>
<proteinExistence type="inferred from homology"/>
<dbReference type="InterPro" id="IPR036259">
    <property type="entry name" value="MFS_trans_sf"/>
</dbReference>
<feature type="transmembrane region" description="Helical" evidence="7">
    <location>
        <begin position="253"/>
        <end position="273"/>
    </location>
</feature>
<feature type="transmembrane region" description="Helical" evidence="7">
    <location>
        <begin position="375"/>
        <end position="395"/>
    </location>
</feature>
<keyword evidence="6 7" id="KW-0472">Membrane</keyword>
<dbReference type="InterPro" id="IPR020846">
    <property type="entry name" value="MFS_dom"/>
</dbReference>
<gene>
    <name evidence="9" type="ORF">HA51_13865</name>
</gene>
<dbReference type="CDD" id="cd17316">
    <property type="entry name" value="MFS_SV2_like"/>
    <property type="match status" value="1"/>
</dbReference>
<feature type="transmembrane region" description="Helical" evidence="7">
    <location>
        <begin position="86"/>
        <end position="104"/>
    </location>
</feature>
<comment type="similarity">
    <text evidence="2">Belongs to the major facilitator superfamily. Sugar transporter (TC 2.A.1.1) family.</text>
</comment>
<evidence type="ECO:0000256" key="3">
    <source>
        <dbReference type="ARBA" id="ARBA00022448"/>
    </source>
</evidence>
<feature type="transmembrane region" description="Helical" evidence="7">
    <location>
        <begin position="110"/>
        <end position="133"/>
    </location>
</feature>
<feature type="domain" description="Major facilitator superfamily (MFS) profile" evidence="8">
    <location>
        <begin position="20"/>
        <end position="431"/>
    </location>
</feature>
<feature type="transmembrane region" description="Helical" evidence="7">
    <location>
        <begin position="53"/>
        <end position="74"/>
    </location>
</feature>
<dbReference type="RefSeq" id="WP_084935204.1">
    <property type="nucleotide sequence ID" value="NZ_MLFR01000013.1"/>
</dbReference>
<dbReference type="Gene3D" id="1.20.1250.20">
    <property type="entry name" value="MFS general substrate transporter like domains"/>
    <property type="match status" value="1"/>
</dbReference>
<dbReference type="GO" id="GO:0005886">
    <property type="term" value="C:plasma membrane"/>
    <property type="evidence" value="ECO:0007669"/>
    <property type="project" value="UniProtKB-SubCell"/>
</dbReference>
<protein>
    <submittedName>
        <fullName evidence="9">MFS transporter</fullName>
    </submittedName>
</protein>
<feature type="transmembrane region" description="Helical" evidence="7">
    <location>
        <begin position="341"/>
        <end position="363"/>
    </location>
</feature>
<dbReference type="Proteomes" id="UP000193558">
    <property type="component" value="Unassembled WGS sequence"/>
</dbReference>
<feature type="transmembrane region" description="Helical" evidence="7">
    <location>
        <begin position="145"/>
        <end position="167"/>
    </location>
</feature>
<dbReference type="AlphaFoldDB" id="A0A1X1CWS6"/>
<dbReference type="SUPFAM" id="SSF103473">
    <property type="entry name" value="MFS general substrate transporter"/>
    <property type="match status" value="1"/>
</dbReference>
<feature type="transmembrane region" description="Helical" evidence="7">
    <location>
        <begin position="28"/>
        <end position="47"/>
    </location>
</feature>
<keyword evidence="4 7" id="KW-0812">Transmembrane</keyword>
<feature type="transmembrane region" description="Helical" evidence="7">
    <location>
        <begin position="285"/>
        <end position="305"/>
    </location>
</feature>